<sequence length="37" mass="4406">MTQQNKVVFLNIQCIPGKQKPRRSRAYQRIIFLIADM</sequence>
<dbReference type="Proteomes" id="UP000032266">
    <property type="component" value="Chromosome"/>
</dbReference>
<organism evidence="1 2">
    <name type="scientific">Gynuella sunshinyii YC6258</name>
    <dbReference type="NCBI Taxonomy" id="1445510"/>
    <lineage>
        <taxon>Bacteria</taxon>
        <taxon>Pseudomonadati</taxon>
        <taxon>Pseudomonadota</taxon>
        <taxon>Gammaproteobacteria</taxon>
        <taxon>Oceanospirillales</taxon>
        <taxon>Saccharospirillaceae</taxon>
        <taxon>Gynuella</taxon>
    </lineage>
</organism>
<keyword evidence="2" id="KW-1185">Reference proteome</keyword>
<dbReference type="AlphaFoldDB" id="A0A0C5VH02"/>
<dbReference type="KEGG" id="gsn:YC6258_01462"/>
<proteinExistence type="predicted"/>
<evidence type="ECO:0000313" key="1">
    <source>
        <dbReference type="EMBL" id="AJQ93511.1"/>
    </source>
</evidence>
<dbReference type="HOGENOM" id="CLU_3344217_0_0_6"/>
<protein>
    <submittedName>
        <fullName evidence="1">Uncharacterized protein</fullName>
    </submittedName>
</protein>
<reference evidence="1 2" key="1">
    <citation type="submission" date="2014-01" db="EMBL/GenBank/DDBJ databases">
        <title>Full genme sequencing of cellulolytic bacterium Gynuella sunshinyii YC6258T gen. nov., sp. nov.</title>
        <authorList>
            <person name="Khan H."/>
            <person name="Chung E.J."/>
            <person name="Chung Y.R."/>
        </authorList>
    </citation>
    <scope>NUCLEOTIDE SEQUENCE [LARGE SCALE GENOMIC DNA]</scope>
    <source>
        <strain evidence="1 2">YC6258</strain>
    </source>
</reference>
<evidence type="ECO:0000313" key="2">
    <source>
        <dbReference type="Proteomes" id="UP000032266"/>
    </source>
</evidence>
<name>A0A0C5VH02_9GAMM</name>
<gene>
    <name evidence="1" type="ORF">YC6258_01462</name>
</gene>
<dbReference type="EMBL" id="CP007142">
    <property type="protein sequence ID" value="AJQ93511.1"/>
    <property type="molecule type" value="Genomic_DNA"/>
</dbReference>
<accession>A0A0C5VH02</accession>